<dbReference type="InterPro" id="IPR003018">
    <property type="entry name" value="GAF"/>
</dbReference>
<dbReference type="SUPFAM" id="SSF55874">
    <property type="entry name" value="ATPase domain of HSP90 chaperone/DNA topoisomerase II/histidine kinase"/>
    <property type="match status" value="1"/>
</dbReference>
<dbReference type="PRINTS" id="PR00344">
    <property type="entry name" value="BCTRLSENSOR"/>
</dbReference>
<dbReference type="Pfam" id="PF13185">
    <property type="entry name" value="GAF_2"/>
    <property type="match status" value="1"/>
</dbReference>
<evidence type="ECO:0000256" key="2">
    <source>
        <dbReference type="ARBA" id="ARBA00012438"/>
    </source>
</evidence>
<dbReference type="InterPro" id="IPR036890">
    <property type="entry name" value="HATPase_C_sf"/>
</dbReference>
<accession>A0ABN6MLV2</accession>
<keyword evidence="5" id="KW-0418">Kinase</keyword>
<dbReference type="RefSeq" id="WP_248359130.1">
    <property type="nucleotide sequence ID" value="NZ_AP025591.1"/>
</dbReference>
<dbReference type="Gene3D" id="3.30.565.10">
    <property type="entry name" value="Histidine kinase-like ATPase, C-terminal domain"/>
    <property type="match status" value="1"/>
</dbReference>
<dbReference type="EC" id="2.7.13.3" evidence="2"/>
<dbReference type="InterPro" id="IPR003661">
    <property type="entry name" value="HisK_dim/P_dom"/>
</dbReference>
<evidence type="ECO:0000313" key="9">
    <source>
        <dbReference type="Proteomes" id="UP001162891"/>
    </source>
</evidence>
<dbReference type="PROSITE" id="PS50109">
    <property type="entry name" value="HIS_KIN"/>
    <property type="match status" value="1"/>
</dbReference>
<dbReference type="SUPFAM" id="SSF47384">
    <property type="entry name" value="Homodimeric domain of signal transducing histidine kinase"/>
    <property type="match status" value="1"/>
</dbReference>
<dbReference type="InterPro" id="IPR003594">
    <property type="entry name" value="HATPase_dom"/>
</dbReference>
<name>A0ABN6MLV2_9BACT</name>
<reference evidence="9" key="1">
    <citation type="journal article" date="2022" name="Int. J. Syst. Evol. Microbiol.">
        <title>Anaeromyxobacter oryzae sp. nov., Anaeromyxobacter diazotrophicus sp. nov. and Anaeromyxobacter paludicola sp. nov., isolated from paddy soils.</title>
        <authorList>
            <person name="Itoh H."/>
            <person name="Xu Z."/>
            <person name="Mise K."/>
            <person name="Masuda Y."/>
            <person name="Ushijima N."/>
            <person name="Hayakawa C."/>
            <person name="Shiratori Y."/>
            <person name="Senoo K."/>
        </authorList>
    </citation>
    <scope>NUCLEOTIDE SEQUENCE [LARGE SCALE GENOMIC DNA]</scope>
    <source>
        <strain evidence="9">Red232</strain>
    </source>
</reference>
<dbReference type="InterPro" id="IPR036097">
    <property type="entry name" value="HisK_dim/P_sf"/>
</dbReference>
<keyword evidence="9" id="KW-1185">Reference proteome</keyword>
<organism evidence="8 9">
    <name type="scientific">Anaeromyxobacter oryzae</name>
    <dbReference type="NCBI Taxonomy" id="2918170"/>
    <lineage>
        <taxon>Bacteria</taxon>
        <taxon>Pseudomonadati</taxon>
        <taxon>Myxococcota</taxon>
        <taxon>Myxococcia</taxon>
        <taxon>Myxococcales</taxon>
        <taxon>Cystobacterineae</taxon>
        <taxon>Anaeromyxobacteraceae</taxon>
        <taxon>Anaeromyxobacter</taxon>
    </lineage>
</organism>
<dbReference type="CDD" id="cd00082">
    <property type="entry name" value="HisKA"/>
    <property type="match status" value="1"/>
</dbReference>
<evidence type="ECO:0000256" key="4">
    <source>
        <dbReference type="ARBA" id="ARBA00022679"/>
    </source>
</evidence>
<dbReference type="PANTHER" id="PTHR43711:SF1">
    <property type="entry name" value="HISTIDINE KINASE 1"/>
    <property type="match status" value="1"/>
</dbReference>
<keyword evidence="3" id="KW-0597">Phosphoprotein</keyword>
<dbReference type="SUPFAM" id="SSF55781">
    <property type="entry name" value="GAF domain-like"/>
    <property type="match status" value="2"/>
</dbReference>
<dbReference type="InterPro" id="IPR004358">
    <property type="entry name" value="Sig_transdc_His_kin-like_C"/>
</dbReference>
<dbReference type="SMART" id="SM00388">
    <property type="entry name" value="HisKA"/>
    <property type="match status" value="1"/>
</dbReference>
<dbReference type="SMART" id="SM00387">
    <property type="entry name" value="HATPase_c"/>
    <property type="match status" value="1"/>
</dbReference>
<proteinExistence type="predicted"/>
<dbReference type="Pfam" id="PF00512">
    <property type="entry name" value="HisKA"/>
    <property type="match status" value="1"/>
</dbReference>
<dbReference type="InterPro" id="IPR005467">
    <property type="entry name" value="His_kinase_dom"/>
</dbReference>
<evidence type="ECO:0000256" key="3">
    <source>
        <dbReference type="ARBA" id="ARBA00022553"/>
    </source>
</evidence>
<dbReference type="Pfam" id="PF01590">
    <property type="entry name" value="GAF"/>
    <property type="match status" value="1"/>
</dbReference>
<evidence type="ECO:0000313" key="8">
    <source>
        <dbReference type="EMBL" id="BDG02016.1"/>
    </source>
</evidence>
<dbReference type="EMBL" id="AP025591">
    <property type="protein sequence ID" value="BDG02016.1"/>
    <property type="molecule type" value="Genomic_DNA"/>
</dbReference>
<sequence>MASRPGAALEPLPRLATVPARNGGTVALLQRITAALSRAVTPEDVARELVERTREAFGADQGGLWLVEPDATAAVLRYDTGYSPAVRARYERVALAGEPLGPLADAIVHGEPVFVESRDAALSRYPVIEEDTETIARAELAFACLPLEVEGRTIGAAALTFHVSRRLDDEERTLLAVLARLAAQALARAQVLESERRARAEAEAARRRAAFLADASAVLASTLEWSETLASVARLAVPAVADWCSIELPESLAPGGEPVVLVHADPARLELARAWRRRWPPDPEAGSGAPAVIRTGRPELHESVPDELLVAAAVDAEHLRVARALGMTSAMVVPLSARGRTLGAVTFVLAHPGAHYGPEDFAMAQELGRRAGLALDNARLFDEAQRAVRARDDVLALVSHDLKNPLEAVALSAALLLRKPDPARVPRYAETIDRSVRRMDRLIRDLLDVSSMDAGRFRVVPRPERLGAIVDDALALLAPLAVERGIALAVEGGVPEEIRCDRERILQVLSNLIGNALQFTPPGGHVTVRLVMDAGRARVAVSDDGPGIAPEELPRLFDRYWRGRGSRRGTGLGLSIARGIVEAHGGRIHVESQLGAGSTFTFTLPRA</sequence>
<dbReference type="CDD" id="cd00075">
    <property type="entry name" value="HATPase"/>
    <property type="match status" value="1"/>
</dbReference>
<gene>
    <name evidence="8" type="ORF">AMOR_10120</name>
</gene>
<evidence type="ECO:0000256" key="1">
    <source>
        <dbReference type="ARBA" id="ARBA00000085"/>
    </source>
</evidence>
<evidence type="ECO:0000259" key="7">
    <source>
        <dbReference type="PROSITE" id="PS50109"/>
    </source>
</evidence>
<comment type="catalytic activity">
    <reaction evidence="1">
        <text>ATP + protein L-histidine = ADP + protein N-phospho-L-histidine.</text>
        <dbReference type="EC" id="2.7.13.3"/>
    </reaction>
</comment>
<dbReference type="Pfam" id="PF02518">
    <property type="entry name" value="HATPase_c"/>
    <property type="match status" value="1"/>
</dbReference>
<keyword evidence="4" id="KW-0808">Transferase</keyword>
<evidence type="ECO:0000256" key="5">
    <source>
        <dbReference type="ARBA" id="ARBA00022777"/>
    </source>
</evidence>
<feature type="domain" description="Histidine kinase" evidence="7">
    <location>
        <begin position="397"/>
        <end position="607"/>
    </location>
</feature>
<dbReference type="Gene3D" id="3.30.450.40">
    <property type="match status" value="2"/>
</dbReference>
<dbReference type="PANTHER" id="PTHR43711">
    <property type="entry name" value="TWO-COMPONENT HISTIDINE KINASE"/>
    <property type="match status" value="1"/>
</dbReference>
<dbReference type="Gene3D" id="1.10.287.130">
    <property type="match status" value="1"/>
</dbReference>
<evidence type="ECO:0000256" key="6">
    <source>
        <dbReference type="ARBA" id="ARBA00023012"/>
    </source>
</evidence>
<dbReference type="Proteomes" id="UP001162891">
    <property type="component" value="Chromosome"/>
</dbReference>
<protein>
    <recommendedName>
        <fullName evidence="2">histidine kinase</fullName>
        <ecNumber evidence="2">2.7.13.3</ecNumber>
    </recommendedName>
</protein>
<dbReference type="SMART" id="SM00065">
    <property type="entry name" value="GAF"/>
    <property type="match status" value="2"/>
</dbReference>
<keyword evidence="6" id="KW-0902">Two-component regulatory system</keyword>
<dbReference type="InterPro" id="IPR050736">
    <property type="entry name" value="Sensor_HK_Regulatory"/>
</dbReference>
<dbReference type="InterPro" id="IPR029016">
    <property type="entry name" value="GAF-like_dom_sf"/>
</dbReference>